<evidence type="ECO:0000313" key="8">
    <source>
        <dbReference type="EMBL" id="KAK2864125.1"/>
    </source>
</evidence>
<protein>
    <recommendedName>
        <fullName evidence="7">FH2 domain-containing protein</fullName>
    </recommendedName>
</protein>
<evidence type="ECO:0000256" key="5">
    <source>
        <dbReference type="SAM" id="Coils"/>
    </source>
</evidence>
<feature type="compositionally biased region" description="Basic and acidic residues" evidence="6">
    <location>
        <begin position="642"/>
        <end position="669"/>
    </location>
</feature>
<dbReference type="GO" id="GO:0005884">
    <property type="term" value="C:actin filament"/>
    <property type="evidence" value="ECO:0007669"/>
    <property type="project" value="InterPro"/>
</dbReference>
<evidence type="ECO:0000256" key="4">
    <source>
        <dbReference type="ARBA" id="ARBA00023242"/>
    </source>
</evidence>
<evidence type="ECO:0000256" key="2">
    <source>
        <dbReference type="ARBA" id="ARBA00005271"/>
    </source>
</evidence>
<feature type="domain" description="FH2" evidence="7">
    <location>
        <begin position="920"/>
        <end position="1333"/>
    </location>
</feature>
<dbReference type="Pfam" id="PF02181">
    <property type="entry name" value="FH2"/>
    <property type="match status" value="1"/>
</dbReference>
<dbReference type="PRINTS" id="PR00828">
    <property type="entry name" value="FORMIN"/>
</dbReference>
<feature type="coiled-coil region" evidence="5">
    <location>
        <begin position="1316"/>
        <end position="1343"/>
    </location>
</feature>
<dbReference type="InterPro" id="IPR042201">
    <property type="entry name" value="FH2_Formin_sf"/>
</dbReference>
<feature type="compositionally biased region" description="Acidic residues" evidence="6">
    <location>
        <begin position="572"/>
        <end position="585"/>
    </location>
</feature>
<dbReference type="GO" id="GO:0051015">
    <property type="term" value="F:actin filament binding"/>
    <property type="evidence" value="ECO:0007669"/>
    <property type="project" value="TreeGrafter"/>
</dbReference>
<feature type="region of interest" description="Disordered" evidence="6">
    <location>
        <begin position="552"/>
        <end position="601"/>
    </location>
</feature>
<dbReference type="Gene3D" id="1.20.58.2220">
    <property type="entry name" value="Formin, FH2 domain"/>
    <property type="match status" value="1"/>
</dbReference>
<dbReference type="SMART" id="SM00498">
    <property type="entry name" value="FH2"/>
    <property type="match status" value="1"/>
</dbReference>
<feature type="region of interest" description="Disordered" evidence="6">
    <location>
        <begin position="435"/>
        <end position="465"/>
    </location>
</feature>
<keyword evidence="9" id="KW-1185">Reference proteome</keyword>
<evidence type="ECO:0000256" key="6">
    <source>
        <dbReference type="SAM" id="MobiDB-lite"/>
    </source>
</evidence>
<evidence type="ECO:0000256" key="3">
    <source>
        <dbReference type="ARBA" id="ARBA00023054"/>
    </source>
</evidence>
<dbReference type="GO" id="GO:0030866">
    <property type="term" value="P:cortical actin cytoskeleton organization"/>
    <property type="evidence" value="ECO:0007669"/>
    <property type="project" value="TreeGrafter"/>
</dbReference>
<feature type="compositionally biased region" description="Polar residues" evidence="6">
    <location>
        <begin position="444"/>
        <end position="465"/>
    </location>
</feature>
<proteinExistence type="inferred from homology"/>
<keyword evidence="3 5" id="KW-0175">Coiled coil</keyword>
<dbReference type="PROSITE" id="PS51444">
    <property type="entry name" value="FH2"/>
    <property type="match status" value="1"/>
</dbReference>
<keyword evidence="4" id="KW-0539">Nucleus</keyword>
<feature type="region of interest" description="Disordered" evidence="6">
    <location>
        <begin position="641"/>
        <end position="686"/>
    </location>
</feature>
<dbReference type="PANTHER" id="PTHR45920">
    <property type="entry name" value="FORMIN HOMOLOGY 2 DOMAIN CONTAINING, ISOFORM I"/>
    <property type="match status" value="1"/>
</dbReference>
<evidence type="ECO:0000313" key="9">
    <source>
        <dbReference type="Proteomes" id="UP001187315"/>
    </source>
</evidence>
<reference evidence="8" key="1">
    <citation type="submission" date="2023-08" db="EMBL/GenBank/DDBJ databases">
        <title>Pelteobagrus vachellii genome.</title>
        <authorList>
            <person name="Liu H."/>
        </authorList>
    </citation>
    <scope>NUCLEOTIDE SEQUENCE</scope>
    <source>
        <strain evidence="8">PRFRI_2022a</strain>
        <tissue evidence="8">Muscle</tissue>
    </source>
</reference>
<dbReference type="PANTHER" id="PTHR45920:SF7">
    <property type="entry name" value="FORMIN-G"/>
    <property type="match status" value="1"/>
</dbReference>
<dbReference type="Proteomes" id="UP001187315">
    <property type="component" value="Unassembled WGS sequence"/>
</dbReference>
<dbReference type="EMBL" id="JAVHJS010000003">
    <property type="protein sequence ID" value="KAK2864125.1"/>
    <property type="molecule type" value="Genomic_DNA"/>
</dbReference>
<dbReference type="SUPFAM" id="SSF101447">
    <property type="entry name" value="Formin homology 2 domain (FH2 domain)"/>
    <property type="match status" value="1"/>
</dbReference>
<dbReference type="GO" id="GO:0005737">
    <property type="term" value="C:cytoplasm"/>
    <property type="evidence" value="ECO:0007669"/>
    <property type="project" value="TreeGrafter"/>
</dbReference>
<evidence type="ECO:0000256" key="1">
    <source>
        <dbReference type="ARBA" id="ARBA00004123"/>
    </source>
</evidence>
<comment type="caution">
    <text evidence="8">The sequence shown here is derived from an EMBL/GenBank/DDBJ whole genome shotgun (WGS) entry which is preliminary data.</text>
</comment>
<dbReference type="InterPro" id="IPR015425">
    <property type="entry name" value="FH2_Formin"/>
</dbReference>
<name>A0AA88NW67_TACVA</name>
<feature type="region of interest" description="Disordered" evidence="6">
    <location>
        <begin position="838"/>
        <end position="863"/>
    </location>
</feature>
<evidence type="ECO:0000259" key="7">
    <source>
        <dbReference type="PROSITE" id="PS51444"/>
    </source>
</evidence>
<dbReference type="GO" id="GO:0005634">
    <property type="term" value="C:nucleus"/>
    <property type="evidence" value="ECO:0007669"/>
    <property type="project" value="UniProtKB-SubCell"/>
</dbReference>
<comment type="similarity">
    <text evidence="2">Belongs to the formin homology family. Cappuccino subfamily.</text>
</comment>
<comment type="subcellular location">
    <subcellularLocation>
        <location evidence="1">Nucleus</location>
    </subcellularLocation>
</comment>
<dbReference type="GO" id="GO:0045010">
    <property type="term" value="P:actin nucleation"/>
    <property type="evidence" value="ECO:0007669"/>
    <property type="project" value="InterPro"/>
</dbReference>
<dbReference type="FunFam" id="1.20.58.2220:FF:000005">
    <property type="entry name" value="Formin 1"/>
    <property type="match status" value="1"/>
</dbReference>
<accession>A0AA88NW67</accession>
<dbReference type="InterPro" id="IPR001265">
    <property type="entry name" value="Formin_Cappuccino_subfam"/>
</dbReference>
<sequence>MDNHPANSFFTNFTNFFNHVEKTEDTPVLSSFRHLSEKNTELQNISVQKPHTIRFDDDSPVEQDLKAMMVSNQINSRTTSEIKVLIETDVLPRDEGNNHKNLDETLSLEQIMDNNVETHINTSMDRDEIKIQETTSHTGKEFMVMDLPVSMDQGKSWNNSSLTCQGNKKLTDGQPDLLSEAFVQEYNDACLSNTASAESQISGDPSESITEQIIEGLPDKVMRDGNTSKITKEEVLSTAEYEGKYQEWTNEVEHMQTSGTQKPSCKTENEELCPDSTFKTSSTYINNPISAVAFSDQADGTVSTFKCNLVKPDGDFGTKGKQTDTGNNKILPKEEFRSFLILDTYNGCHVASDPVQKLKTHSQSCSETGDTFLNIESDQVLLKLEPTSPDSLSEIQKGREIEYVQESSKVEIKQSGGQDRWTIMTDESDNLVQIEGEDKERNSESSGNPTPTWNQEEPLNNKNASRQAKIVTFSPGLKLEKPPQLPSIFSGLKGLKKDVQDQQKKTLTLEQPMMKRVSVKRALFSERPSKSETKGSILEQLSQLLSFDAGKVGAKKTQEPTASPPLSPSSEVLEEEMSPVEESVEGPDVVSSEENSKLTNTETTLNAFKAFFSPKPAKRNTSDHIDLDAVKRAFNPETIRAIFDRNSSKPPDNKNISENKSPENEERTPGRLQAVWPPPKSKDEEEKIGLKYTEAEHQAALLHLKRECKEEQEALEADFKLQLYHLRDENEETVSRLQAIIADLKSAANCSHRELRDAAVSTEDYFTPRIFRTVCIQTDRETFIKPVKAPEISKDLCPQTNVPKKLDLASIASNLSSKPEHAAPQLLPLPTPLPLSVQSGLDSVTTSNPLSLPGPSESYSKLAQTDKCPPLRQVSCLPPPPPPPPIILAGLAPPPPLLGPVPTPPSGSGLFSRAEERLQRKPRVEPVCPMKPLYWTRIQIQDSRNDTLWSMLKEPGIINTNEFAELFAKMASPAKRKPLSEAYDNTAKAKKIIKVLDSKRSQAVGILISSLHLEMKDIQQAILMMDNSVVDLDAIEALYETRAQPEELEKIRKHYETSDEEHVRLLDKPEQFLYELSLVPQFSLRAPCIILQSTFTDAVASIQRKANTVLHVCKGLLERDSVRDVLGLVLACGNYMNGGSRHRGQADGFGLDILPKLKDVKSRDNNTSLMDYIVSYYLHNLDENAGTENCAFPLPEPQDVFLASQVKFEDLSKELRKLGEDLEGCEKDVQSVWLTSPQEYIYPFKEKMETFILSAQNEKIATEHHLISAQKCFRDLVQYFGMKPRSGEQDVLPGHVFMLWFEFCNDFKTRWKKENKAISNERLKEAQQLVRNLTADKKVETRQVHANGLKERLRLKEASLSST</sequence>
<feature type="compositionally biased region" description="Polar residues" evidence="6">
    <location>
        <begin position="838"/>
        <end position="850"/>
    </location>
</feature>
<organism evidence="8 9">
    <name type="scientific">Tachysurus vachellii</name>
    <name type="common">Darkbarbel catfish</name>
    <name type="synonym">Pelteobagrus vachellii</name>
    <dbReference type="NCBI Taxonomy" id="175792"/>
    <lineage>
        <taxon>Eukaryota</taxon>
        <taxon>Metazoa</taxon>
        <taxon>Chordata</taxon>
        <taxon>Craniata</taxon>
        <taxon>Vertebrata</taxon>
        <taxon>Euteleostomi</taxon>
        <taxon>Actinopterygii</taxon>
        <taxon>Neopterygii</taxon>
        <taxon>Teleostei</taxon>
        <taxon>Ostariophysi</taxon>
        <taxon>Siluriformes</taxon>
        <taxon>Bagridae</taxon>
        <taxon>Tachysurus</taxon>
    </lineage>
</organism>
<gene>
    <name evidence="8" type="ORF">Q7C36_003279</name>
</gene>
<dbReference type="GO" id="GO:0008017">
    <property type="term" value="F:microtubule binding"/>
    <property type="evidence" value="ECO:0007669"/>
    <property type="project" value="InterPro"/>
</dbReference>